<dbReference type="PROSITE" id="PS50186">
    <property type="entry name" value="DEP"/>
    <property type="match status" value="1"/>
</dbReference>
<sequence length="626" mass="71986">MALTLYTIHGSSRCSNVRRWLTRFNIPFTERCLDTDALASMDIGNILHSLHPDPPLFISPNGLVATYEQLERAVEHDTLLDLIMAESMLEIPDCLSLGIPSDLFPSSTREWNGNEWRGELSKHEREGEERETLPPSIQAVSNNSLPPLITRQLETSRLPLFLPLLSYSILFCESSFRPFPHSNTTFSCKPSLLLPLPSIHRSSFSSLLHPSSLSASFDSCESSSISSIPDDLLRLIHHIKSSSLIKDNRVGLIRLYTNSFKGDHFIHWCMTEKDMTRKEAIEMGQDLIERNVVQQSSKENGETFSPDRYYQLVEDDENKPLNSGEPSLSHTVTVTELNEQLVRIIQPIYDNICAGRGNIAYYRLTETDDLLRYMMKCKQLQTVNLRDSSPDERLALFINLYNMLVIHITHKYGPPTSVWQRRKFVNTTYYTIDGHSYALQSILNGILRSNRRGRDMLWKPFGDQDQRLPLIMPVMDASIHFAISTAERGAGPLRAYSVHDIRGQLKDQVSRLIGKEEWLKIESKKKTIYISKLFKWYAEDFGTSNVKILEWIINHMEDPEDSDKKKELKRIYLTGDYKIDYLNYDSSFNGVERCERPTLIPDLEYRLRTTSEPIEYSFSIPPTPTC</sequence>
<feature type="domain" description="DEP" evidence="2">
    <location>
        <begin position="240"/>
        <end position="314"/>
    </location>
</feature>
<reference evidence="4" key="1">
    <citation type="journal article" date="2008" name="Nat. Genet.">
        <title>The Pristionchus pacificus genome provides a unique perspective on nematode lifestyle and parasitism.</title>
        <authorList>
            <person name="Dieterich C."/>
            <person name="Clifton S.W."/>
            <person name="Schuster L.N."/>
            <person name="Chinwalla A."/>
            <person name="Delehaunty K."/>
            <person name="Dinkelacker I."/>
            <person name="Fulton L."/>
            <person name="Fulton R."/>
            <person name="Godfrey J."/>
            <person name="Minx P."/>
            <person name="Mitreva M."/>
            <person name="Roeseler W."/>
            <person name="Tian H."/>
            <person name="Witte H."/>
            <person name="Yang S.P."/>
            <person name="Wilson R.K."/>
            <person name="Sommer R.J."/>
        </authorList>
    </citation>
    <scope>NUCLEOTIDE SEQUENCE [LARGE SCALE GENOMIC DNA]</scope>
    <source>
        <strain evidence="4">PS312</strain>
    </source>
</reference>
<proteinExistence type="predicted"/>
<dbReference type="Gene3D" id="3.40.30.10">
    <property type="entry name" value="Glutaredoxin"/>
    <property type="match status" value="1"/>
</dbReference>
<evidence type="ECO:0000313" key="4">
    <source>
        <dbReference type="Proteomes" id="UP000005239"/>
    </source>
</evidence>
<accession>A0A8R1URQ4</accession>
<dbReference type="Pfam" id="PF00610">
    <property type="entry name" value="DEP"/>
    <property type="match status" value="1"/>
</dbReference>
<dbReference type="InterPro" id="IPR036390">
    <property type="entry name" value="WH_DNA-bd_sf"/>
</dbReference>
<keyword evidence="4" id="KW-1185">Reference proteome</keyword>
<feature type="compositionally biased region" description="Basic and acidic residues" evidence="1">
    <location>
        <begin position="116"/>
        <end position="132"/>
    </location>
</feature>
<reference evidence="3" key="2">
    <citation type="submission" date="2022-06" db="UniProtKB">
        <authorList>
            <consortium name="EnsemblMetazoa"/>
        </authorList>
    </citation>
    <scope>IDENTIFICATION</scope>
    <source>
        <strain evidence="3">PS312</strain>
    </source>
</reference>
<feature type="region of interest" description="Disordered" evidence="1">
    <location>
        <begin position="115"/>
        <end position="134"/>
    </location>
</feature>
<organism evidence="3 4">
    <name type="scientific">Pristionchus pacificus</name>
    <name type="common">Parasitic nematode worm</name>
    <dbReference type="NCBI Taxonomy" id="54126"/>
    <lineage>
        <taxon>Eukaryota</taxon>
        <taxon>Metazoa</taxon>
        <taxon>Ecdysozoa</taxon>
        <taxon>Nematoda</taxon>
        <taxon>Chromadorea</taxon>
        <taxon>Rhabditida</taxon>
        <taxon>Rhabditina</taxon>
        <taxon>Diplogasteromorpha</taxon>
        <taxon>Diplogasteroidea</taxon>
        <taxon>Neodiplogasteridae</taxon>
        <taxon>Pristionchus</taxon>
    </lineage>
</organism>
<dbReference type="Pfam" id="PF04784">
    <property type="entry name" value="DUF547"/>
    <property type="match status" value="1"/>
</dbReference>
<dbReference type="SMART" id="SM00049">
    <property type="entry name" value="DEP"/>
    <property type="match status" value="1"/>
</dbReference>
<dbReference type="InterPro" id="IPR006869">
    <property type="entry name" value="DUF547"/>
</dbReference>
<dbReference type="GO" id="GO:0035556">
    <property type="term" value="P:intracellular signal transduction"/>
    <property type="evidence" value="ECO:0007669"/>
    <property type="project" value="InterPro"/>
</dbReference>
<evidence type="ECO:0000259" key="2">
    <source>
        <dbReference type="PROSITE" id="PS50186"/>
    </source>
</evidence>
<dbReference type="AlphaFoldDB" id="A0A8R1URQ4"/>
<dbReference type="SUPFAM" id="SSF46785">
    <property type="entry name" value="Winged helix' DNA-binding domain"/>
    <property type="match status" value="1"/>
</dbReference>
<dbReference type="EnsemblMetazoa" id="PPA38718.1">
    <property type="protein sequence ID" value="PPA38718.1"/>
    <property type="gene ID" value="WBGene00277087"/>
</dbReference>
<dbReference type="PANTHER" id="PTHR46361">
    <property type="entry name" value="ELECTRON CARRIER/ PROTEIN DISULFIDE OXIDOREDUCTASE"/>
    <property type="match status" value="1"/>
</dbReference>
<dbReference type="InterPro" id="IPR036388">
    <property type="entry name" value="WH-like_DNA-bd_sf"/>
</dbReference>
<protein>
    <submittedName>
        <fullName evidence="3">DEP domain-containing protein</fullName>
    </submittedName>
</protein>
<dbReference type="SUPFAM" id="SSF52833">
    <property type="entry name" value="Thioredoxin-like"/>
    <property type="match status" value="1"/>
</dbReference>
<dbReference type="PANTHER" id="PTHR46361:SF5">
    <property type="entry name" value="DEP DOMAIN-CONTAINING PROTEIN"/>
    <property type="match status" value="1"/>
</dbReference>
<dbReference type="Gene3D" id="1.10.10.10">
    <property type="entry name" value="Winged helix-like DNA-binding domain superfamily/Winged helix DNA-binding domain"/>
    <property type="match status" value="1"/>
</dbReference>
<dbReference type="InterPro" id="IPR000591">
    <property type="entry name" value="DEP_dom"/>
</dbReference>
<evidence type="ECO:0000313" key="3">
    <source>
        <dbReference type="EnsemblMetazoa" id="PPA38718.1"/>
    </source>
</evidence>
<dbReference type="CDD" id="cd04371">
    <property type="entry name" value="DEP"/>
    <property type="match status" value="1"/>
</dbReference>
<dbReference type="InterPro" id="IPR036249">
    <property type="entry name" value="Thioredoxin-like_sf"/>
</dbReference>
<name>A0A8R1URQ4_PRIPA</name>
<gene>
    <name evidence="3" type="primary">WBGene00277087</name>
</gene>
<evidence type="ECO:0000256" key="1">
    <source>
        <dbReference type="SAM" id="MobiDB-lite"/>
    </source>
</evidence>
<dbReference type="Proteomes" id="UP000005239">
    <property type="component" value="Unassembled WGS sequence"/>
</dbReference>